<feature type="domain" description="PH" evidence="2">
    <location>
        <begin position="8"/>
        <end position="126"/>
    </location>
</feature>
<feature type="compositionally biased region" description="Low complexity" evidence="1">
    <location>
        <begin position="470"/>
        <end position="498"/>
    </location>
</feature>
<feature type="region of interest" description="Disordered" evidence="1">
    <location>
        <begin position="267"/>
        <end position="293"/>
    </location>
</feature>
<dbReference type="Gene3D" id="2.30.29.30">
    <property type="entry name" value="Pleckstrin-homology domain (PH domain)/Phosphotyrosine-binding domain (PTB)"/>
    <property type="match status" value="1"/>
</dbReference>
<protein>
    <recommendedName>
        <fullName evidence="2">PH domain-containing protein</fullName>
    </recommendedName>
</protein>
<dbReference type="Proteomes" id="UP000324629">
    <property type="component" value="Unassembled WGS sequence"/>
</dbReference>
<evidence type="ECO:0000259" key="2">
    <source>
        <dbReference type="PROSITE" id="PS50003"/>
    </source>
</evidence>
<name>A0A5J4NZ94_9TREM</name>
<keyword evidence="4" id="KW-1185">Reference proteome</keyword>
<accession>A0A5J4NZ94</accession>
<evidence type="ECO:0000313" key="3">
    <source>
        <dbReference type="EMBL" id="KAA3681027.1"/>
    </source>
</evidence>
<dbReference type="SMART" id="SM00233">
    <property type="entry name" value="PH"/>
    <property type="match status" value="1"/>
</dbReference>
<feature type="region of interest" description="Disordered" evidence="1">
    <location>
        <begin position="356"/>
        <end position="402"/>
    </location>
</feature>
<feature type="compositionally biased region" description="Basic and acidic residues" evidence="1">
    <location>
        <begin position="362"/>
        <end position="376"/>
    </location>
</feature>
<dbReference type="CDD" id="cd00821">
    <property type="entry name" value="PH"/>
    <property type="match status" value="1"/>
</dbReference>
<dbReference type="InterPro" id="IPR001849">
    <property type="entry name" value="PH_domain"/>
</dbReference>
<dbReference type="SUPFAM" id="SSF50729">
    <property type="entry name" value="PH domain-like"/>
    <property type="match status" value="1"/>
</dbReference>
<dbReference type="AlphaFoldDB" id="A0A5J4NZ94"/>
<gene>
    <name evidence="3" type="ORF">DEA37_0009246</name>
</gene>
<dbReference type="Pfam" id="PF00169">
    <property type="entry name" value="PH"/>
    <property type="match status" value="1"/>
</dbReference>
<reference evidence="3 4" key="1">
    <citation type="journal article" date="2019" name="Gigascience">
        <title>Whole-genome sequence of the oriental lung fluke Paragonimus westermani.</title>
        <authorList>
            <person name="Oey H."/>
            <person name="Zakrzewski M."/>
            <person name="Narain K."/>
            <person name="Devi K.R."/>
            <person name="Agatsuma T."/>
            <person name="Nawaratna S."/>
            <person name="Gobert G.N."/>
            <person name="Jones M.K."/>
            <person name="Ragan M.A."/>
            <person name="McManus D.P."/>
            <person name="Krause L."/>
        </authorList>
    </citation>
    <scope>NUCLEOTIDE SEQUENCE [LARGE SCALE GENOMIC DNA]</scope>
    <source>
        <strain evidence="3 4">IND2009</strain>
    </source>
</reference>
<sequence>MAGILIENPVKSGWLSMQLPETNCDLHHRSDFVPFSPQPKVFKNYYVILRSSTMDFYSGLKEAERYPSVTQRQILLKNCLIIQAVKKGTVKHGFTLLLVPEGLYVICASSESEKNVWLRIIRQTISDQAKSLSQAEKQKKNGNDAQTRNKVDLLKSSKVSGRFQINRGKSRIEKEVTESLAKGTLKKGEIEGFPYEGREGVRVMPEVKNGMHRKGSPRDLINTDAKNTSRPNGESHKSGVSDSKLLEQENLDTLSTAETLSISSVRAPVVRQRSTDSETRLSQQSNLKSIRDEQKSLDVLSTKTKSVTSKTPSVIYPSTPTIVDVVDQRKQETVPNMKPQRRQPETERLERKAYHFDLISLEPKRNSHATRQDSRGIELTSPKAQFKRNESPDSSRETLSNFNRDNIRIDRVFQDDNLYKERQKQSQSMKWDKTDGVKKTGSITILREEEPSKEVKRIEREFVIEVRSPISRRPVSPSSSAVAQGKDSSLSKQDSSSKLTKEDSSVVQWKHTGVAPVQSSILNFRKSVSRWKPDANGGRKIDLAKDNTASMNETEKWLILENQVLRERLKTLDAQKCTSNVYEQTVSGVDYVFCFSHAYCTTYFHKVRFIKHFSPGL</sequence>
<feature type="region of interest" description="Disordered" evidence="1">
    <location>
        <begin position="132"/>
        <end position="151"/>
    </location>
</feature>
<feature type="compositionally biased region" description="Basic and acidic residues" evidence="1">
    <location>
        <begin position="233"/>
        <end position="245"/>
    </location>
</feature>
<dbReference type="PROSITE" id="PS50003">
    <property type="entry name" value="PH_DOMAIN"/>
    <property type="match status" value="1"/>
</dbReference>
<dbReference type="EMBL" id="QNGE01000296">
    <property type="protein sequence ID" value="KAA3681027.1"/>
    <property type="molecule type" value="Genomic_DNA"/>
</dbReference>
<feature type="compositionally biased region" description="Basic and acidic residues" evidence="1">
    <location>
        <begin position="136"/>
        <end position="151"/>
    </location>
</feature>
<feature type="region of interest" description="Disordered" evidence="1">
    <location>
        <begin position="470"/>
        <end position="502"/>
    </location>
</feature>
<evidence type="ECO:0000313" key="4">
    <source>
        <dbReference type="Proteomes" id="UP000324629"/>
    </source>
</evidence>
<proteinExistence type="predicted"/>
<evidence type="ECO:0000256" key="1">
    <source>
        <dbReference type="SAM" id="MobiDB-lite"/>
    </source>
</evidence>
<feature type="compositionally biased region" description="Basic and acidic residues" evidence="1">
    <location>
        <begin position="387"/>
        <end position="396"/>
    </location>
</feature>
<dbReference type="InterPro" id="IPR011993">
    <property type="entry name" value="PH-like_dom_sf"/>
</dbReference>
<comment type="caution">
    <text evidence="3">The sequence shown here is derived from an EMBL/GenBank/DDBJ whole genome shotgun (WGS) entry which is preliminary data.</text>
</comment>
<organism evidence="3 4">
    <name type="scientific">Paragonimus westermani</name>
    <dbReference type="NCBI Taxonomy" id="34504"/>
    <lineage>
        <taxon>Eukaryota</taxon>
        <taxon>Metazoa</taxon>
        <taxon>Spiralia</taxon>
        <taxon>Lophotrochozoa</taxon>
        <taxon>Platyhelminthes</taxon>
        <taxon>Trematoda</taxon>
        <taxon>Digenea</taxon>
        <taxon>Plagiorchiida</taxon>
        <taxon>Troglotremata</taxon>
        <taxon>Troglotrematidae</taxon>
        <taxon>Paragonimus</taxon>
    </lineage>
</organism>
<feature type="region of interest" description="Disordered" evidence="1">
    <location>
        <begin position="209"/>
        <end position="245"/>
    </location>
</feature>